<dbReference type="AlphaFoldDB" id="A0A1B7LYP4"/>
<feature type="transmembrane region" description="Helical" evidence="1">
    <location>
        <begin position="47"/>
        <end position="66"/>
    </location>
</feature>
<keyword evidence="3" id="KW-1185">Reference proteome</keyword>
<organism evidence="2 3">
    <name type="scientific">Enteractinococcus helveticum</name>
    <dbReference type="NCBI Taxonomy" id="1837282"/>
    <lineage>
        <taxon>Bacteria</taxon>
        <taxon>Bacillati</taxon>
        <taxon>Actinomycetota</taxon>
        <taxon>Actinomycetes</taxon>
        <taxon>Micrococcales</taxon>
        <taxon>Micrococcaceae</taxon>
    </lineage>
</organism>
<name>A0A1B7LYP4_9MICC</name>
<dbReference type="RefSeq" id="WP_043058094.1">
    <property type="nucleotide sequence ID" value="NZ_LXEY01000019.1"/>
</dbReference>
<proteinExistence type="predicted"/>
<sequence length="100" mass="10509">MTSETGRPRSFVAACHAGRGERITYAIIAVVMLAFSAALFVDSIFMGVITGGIALAAVAMAVTGFCPSGWLFNRHQSDGPDDILGIPHARGVLTLDELDD</sequence>
<protein>
    <submittedName>
        <fullName evidence="2">Uncharacterized protein</fullName>
    </submittedName>
</protein>
<keyword evidence="1" id="KW-1133">Transmembrane helix</keyword>
<dbReference type="EMBL" id="LXEY01000019">
    <property type="protein sequence ID" value="OAV60544.1"/>
    <property type="molecule type" value="Genomic_DNA"/>
</dbReference>
<reference evidence="2 3" key="1">
    <citation type="submission" date="2016-04" db="EMBL/GenBank/DDBJ databases">
        <title>First whole genome shotgun sequence of the bacterium Enteractinococcus sp. strain UASWS1574.</title>
        <authorList>
            <person name="Crovadore J."/>
            <person name="Chablais R."/>
            <person name="Lefort F."/>
        </authorList>
    </citation>
    <scope>NUCLEOTIDE SEQUENCE [LARGE SCALE GENOMIC DNA]</scope>
    <source>
        <strain evidence="2 3">UASWS1574</strain>
    </source>
</reference>
<dbReference type="Proteomes" id="UP000078292">
    <property type="component" value="Unassembled WGS sequence"/>
</dbReference>
<evidence type="ECO:0000313" key="2">
    <source>
        <dbReference type="EMBL" id="OAV60544.1"/>
    </source>
</evidence>
<comment type="caution">
    <text evidence="2">The sequence shown here is derived from an EMBL/GenBank/DDBJ whole genome shotgun (WGS) entry which is preliminary data.</text>
</comment>
<gene>
    <name evidence="2" type="ORF">A6F49_11345</name>
</gene>
<keyword evidence="1" id="KW-0812">Transmembrane</keyword>
<evidence type="ECO:0000256" key="1">
    <source>
        <dbReference type="SAM" id="Phobius"/>
    </source>
</evidence>
<feature type="transmembrane region" description="Helical" evidence="1">
    <location>
        <begin position="23"/>
        <end position="41"/>
    </location>
</feature>
<keyword evidence="1" id="KW-0472">Membrane</keyword>
<evidence type="ECO:0000313" key="3">
    <source>
        <dbReference type="Proteomes" id="UP000078292"/>
    </source>
</evidence>
<accession>A0A1B7LYP4</accession>